<dbReference type="Proteomes" id="UP000824073">
    <property type="component" value="Unassembled WGS sequence"/>
</dbReference>
<dbReference type="PANTHER" id="PTHR11063:SF8">
    <property type="entry name" value="DELTA-1-PYRROLINE-5-CARBOXYLATE SYNTHASE"/>
    <property type="match status" value="1"/>
</dbReference>
<dbReference type="EMBL" id="DVMR01000056">
    <property type="protein sequence ID" value="HIU44081.1"/>
    <property type="molecule type" value="Genomic_DNA"/>
</dbReference>
<keyword evidence="7" id="KW-0963">Cytoplasm</keyword>
<dbReference type="GO" id="GO:0005737">
    <property type="term" value="C:cytoplasm"/>
    <property type="evidence" value="ECO:0007669"/>
    <property type="project" value="UniProtKB-SubCell"/>
</dbReference>
<dbReference type="InterPro" id="IPR020593">
    <property type="entry name" value="G-glutamylP_reductase_CS"/>
</dbReference>
<dbReference type="AlphaFoldDB" id="A0A9D1LLR6"/>
<evidence type="ECO:0000259" key="8">
    <source>
        <dbReference type="Pfam" id="PF00171"/>
    </source>
</evidence>
<evidence type="ECO:0000256" key="4">
    <source>
        <dbReference type="ARBA" id="ARBA00022857"/>
    </source>
</evidence>
<name>A0A9D1LLR6_9CLOT</name>
<dbReference type="NCBIfam" id="NF001221">
    <property type="entry name" value="PRK00197.1"/>
    <property type="match status" value="1"/>
</dbReference>
<dbReference type="CDD" id="cd07079">
    <property type="entry name" value="ALDH_F18-19_ProA-GPR"/>
    <property type="match status" value="1"/>
</dbReference>
<accession>A0A9D1LLR6</accession>
<evidence type="ECO:0000313" key="9">
    <source>
        <dbReference type="EMBL" id="HIU44081.1"/>
    </source>
</evidence>
<protein>
    <recommendedName>
        <fullName evidence="7">Gamma-glutamyl phosphate reductase</fullName>
        <shortName evidence="7">GPR</shortName>
        <ecNumber evidence="7">1.2.1.41</ecNumber>
    </recommendedName>
    <alternativeName>
        <fullName evidence="7">Glutamate-5-semialdehyde dehydrogenase</fullName>
    </alternativeName>
    <alternativeName>
        <fullName evidence="7">Glutamyl-gamma-semialdehyde dehydrogenase</fullName>
        <shortName evidence="7">GSA dehydrogenase</shortName>
    </alternativeName>
</protein>
<dbReference type="NCBIfam" id="TIGR00407">
    <property type="entry name" value="proA"/>
    <property type="match status" value="1"/>
</dbReference>
<dbReference type="PIRSF" id="PIRSF000151">
    <property type="entry name" value="GPR"/>
    <property type="match status" value="1"/>
</dbReference>
<dbReference type="PANTHER" id="PTHR11063">
    <property type="entry name" value="GLUTAMATE SEMIALDEHYDE DEHYDROGENASE"/>
    <property type="match status" value="1"/>
</dbReference>
<dbReference type="GO" id="GO:0055129">
    <property type="term" value="P:L-proline biosynthetic process"/>
    <property type="evidence" value="ECO:0007669"/>
    <property type="project" value="UniProtKB-UniRule"/>
</dbReference>
<dbReference type="InterPro" id="IPR012134">
    <property type="entry name" value="Glu-5-SA_DH"/>
</dbReference>
<comment type="pathway">
    <text evidence="1 7">Amino-acid biosynthesis; L-proline biosynthesis; L-glutamate 5-semialdehyde from L-glutamate: step 2/2.</text>
</comment>
<keyword evidence="5 7" id="KW-0560">Oxidoreductase</keyword>
<reference evidence="9" key="1">
    <citation type="submission" date="2020-10" db="EMBL/GenBank/DDBJ databases">
        <authorList>
            <person name="Gilroy R."/>
        </authorList>
    </citation>
    <scope>NUCLEOTIDE SEQUENCE</scope>
    <source>
        <strain evidence="9">CHK191-8634</strain>
    </source>
</reference>
<dbReference type="EC" id="1.2.1.41" evidence="7"/>
<dbReference type="Gene3D" id="3.40.309.10">
    <property type="entry name" value="Aldehyde Dehydrogenase, Chain A, domain 2"/>
    <property type="match status" value="1"/>
</dbReference>
<keyword evidence="3 7" id="KW-0641">Proline biosynthesis</keyword>
<dbReference type="InterPro" id="IPR000965">
    <property type="entry name" value="GPR_dom"/>
</dbReference>
<comment type="function">
    <text evidence="7">Catalyzes the NADPH-dependent reduction of L-glutamate 5-phosphate into L-glutamate 5-semialdehyde and phosphate. The product spontaneously undergoes cyclization to form 1-pyrroline-5-carboxylate.</text>
</comment>
<dbReference type="InterPro" id="IPR016163">
    <property type="entry name" value="Ald_DH_C"/>
</dbReference>
<evidence type="ECO:0000256" key="5">
    <source>
        <dbReference type="ARBA" id="ARBA00023002"/>
    </source>
</evidence>
<sequence length="415" mass="44725">MTDLRELAVQAKEAARVLAGASEERKNRALENISDALLRHQDEILAANRADCDAARADGMSDAMLDRLTLTGARLERMAAAVRKVRDLPDPVGEVMEERVLENGLQLSKVRVPLGVVGIIYESRPNVTVDAAVLCLKSGNAAFLRGGSESIRSNIALERVMREALAQSGLPQNAVTLVHDTSRETASQMMQLRGLIDVLIPRGGAGLIAAVVRSASVPVIETGTGNCHVYVHEKADLRMAVDIIVNAKAQRVSVCNAAETLLVDEAVADNFLPMAQKALSASGVALRGCERTRAILEGAAPADDDDWAREYLDYILAVRVVQGLDEAISHIARYSTGHSECIVTQDAEAAARFLREIDAAAVYHNASTRFTDGEEFGMGAEIGISTQKMHARGPMGLRELCSYKYIVRGSGQIRL</sequence>
<proteinExistence type="inferred from homology"/>
<evidence type="ECO:0000313" key="10">
    <source>
        <dbReference type="Proteomes" id="UP000824073"/>
    </source>
</evidence>
<keyword evidence="2 7" id="KW-0028">Amino-acid biosynthesis</keyword>
<dbReference type="HAMAP" id="MF_00412">
    <property type="entry name" value="ProA"/>
    <property type="match status" value="1"/>
</dbReference>
<dbReference type="SUPFAM" id="SSF53720">
    <property type="entry name" value="ALDH-like"/>
    <property type="match status" value="1"/>
</dbReference>
<dbReference type="Gene3D" id="3.40.605.10">
    <property type="entry name" value="Aldehyde Dehydrogenase, Chain A, domain 1"/>
    <property type="match status" value="1"/>
</dbReference>
<evidence type="ECO:0000256" key="6">
    <source>
        <dbReference type="ARBA" id="ARBA00049024"/>
    </source>
</evidence>
<evidence type="ECO:0000256" key="2">
    <source>
        <dbReference type="ARBA" id="ARBA00022605"/>
    </source>
</evidence>
<dbReference type="PROSITE" id="PS01223">
    <property type="entry name" value="PROA"/>
    <property type="match status" value="1"/>
</dbReference>
<dbReference type="Pfam" id="PF00171">
    <property type="entry name" value="Aldedh"/>
    <property type="match status" value="1"/>
</dbReference>
<dbReference type="InterPro" id="IPR015590">
    <property type="entry name" value="Aldehyde_DH_dom"/>
</dbReference>
<organism evidence="9 10">
    <name type="scientific">Candidatus Ventrousia excrementavium</name>
    <dbReference type="NCBI Taxonomy" id="2840961"/>
    <lineage>
        <taxon>Bacteria</taxon>
        <taxon>Bacillati</taxon>
        <taxon>Bacillota</taxon>
        <taxon>Clostridia</taxon>
        <taxon>Eubacteriales</taxon>
        <taxon>Clostridiaceae</taxon>
        <taxon>Clostridiaceae incertae sedis</taxon>
        <taxon>Candidatus Ventrousia</taxon>
    </lineage>
</organism>
<comment type="catalytic activity">
    <reaction evidence="6 7">
        <text>L-glutamate 5-semialdehyde + phosphate + NADP(+) = L-glutamyl 5-phosphate + NADPH + H(+)</text>
        <dbReference type="Rhea" id="RHEA:19541"/>
        <dbReference type="ChEBI" id="CHEBI:15378"/>
        <dbReference type="ChEBI" id="CHEBI:43474"/>
        <dbReference type="ChEBI" id="CHEBI:57783"/>
        <dbReference type="ChEBI" id="CHEBI:58066"/>
        <dbReference type="ChEBI" id="CHEBI:58274"/>
        <dbReference type="ChEBI" id="CHEBI:58349"/>
        <dbReference type="EC" id="1.2.1.41"/>
    </reaction>
</comment>
<comment type="caution">
    <text evidence="9">The sequence shown here is derived from an EMBL/GenBank/DDBJ whole genome shotgun (WGS) entry which is preliminary data.</text>
</comment>
<reference evidence="9" key="2">
    <citation type="journal article" date="2021" name="PeerJ">
        <title>Extensive microbial diversity within the chicken gut microbiome revealed by metagenomics and culture.</title>
        <authorList>
            <person name="Gilroy R."/>
            <person name="Ravi A."/>
            <person name="Getino M."/>
            <person name="Pursley I."/>
            <person name="Horton D.L."/>
            <person name="Alikhan N.F."/>
            <person name="Baker D."/>
            <person name="Gharbi K."/>
            <person name="Hall N."/>
            <person name="Watson M."/>
            <person name="Adriaenssens E.M."/>
            <person name="Foster-Nyarko E."/>
            <person name="Jarju S."/>
            <person name="Secka A."/>
            <person name="Antonio M."/>
            <person name="Oren A."/>
            <person name="Chaudhuri R.R."/>
            <person name="La Ragione R."/>
            <person name="Hildebrand F."/>
            <person name="Pallen M.J."/>
        </authorList>
    </citation>
    <scope>NUCLEOTIDE SEQUENCE</scope>
    <source>
        <strain evidence="9">CHK191-8634</strain>
    </source>
</reference>
<evidence type="ECO:0000256" key="1">
    <source>
        <dbReference type="ARBA" id="ARBA00004985"/>
    </source>
</evidence>
<dbReference type="InterPro" id="IPR016161">
    <property type="entry name" value="Ald_DH/histidinol_DH"/>
</dbReference>
<evidence type="ECO:0000256" key="3">
    <source>
        <dbReference type="ARBA" id="ARBA00022650"/>
    </source>
</evidence>
<dbReference type="GO" id="GO:0004350">
    <property type="term" value="F:glutamate-5-semialdehyde dehydrogenase activity"/>
    <property type="evidence" value="ECO:0007669"/>
    <property type="project" value="UniProtKB-UniRule"/>
</dbReference>
<dbReference type="GO" id="GO:0050661">
    <property type="term" value="F:NADP binding"/>
    <property type="evidence" value="ECO:0007669"/>
    <property type="project" value="InterPro"/>
</dbReference>
<gene>
    <name evidence="7" type="primary">proA</name>
    <name evidence="9" type="ORF">IAB67_07295</name>
</gene>
<comment type="similarity">
    <text evidence="7">Belongs to the gamma-glutamyl phosphate reductase family.</text>
</comment>
<keyword evidence="4 7" id="KW-0521">NADP</keyword>
<dbReference type="FunFam" id="3.40.309.10:FF:000006">
    <property type="entry name" value="Gamma-glutamyl phosphate reductase"/>
    <property type="match status" value="1"/>
</dbReference>
<evidence type="ECO:0000256" key="7">
    <source>
        <dbReference type="HAMAP-Rule" id="MF_00412"/>
    </source>
</evidence>
<dbReference type="InterPro" id="IPR016162">
    <property type="entry name" value="Ald_DH_N"/>
</dbReference>
<comment type="subcellular location">
    <subcellularLocation>
        <location evidence="7">Cytoplasm</location>
    </subcellularLocation>
</comment>
<feature type="domain" description="Aldehyde dehydrogenase" evidence="8">
    <location>
        <begin position="4"/>
        <end position="280"/>
    </location>
</feature>